<gene>
    <name evidence="1" type="ORF">J2Z70_006010</name>
</gene>
<protein>
    <recommendedName>
        <fullName evidence="3">Immunity protein 30 domain-containing protein</fullName>
    </recommendedName>
</protein>
<sequence>MEDVINFVQAFKGLEERIDEFINEDSFLEYLEGSEAVVEGGAYVWSKLKPAEISKQDHINSDYMKLAEEVRNVLTNEHSPHIEKFERSCAIVLNYIRQDTLLWVPGLKNVIENIKSELDLQQFFIELTR</sequence>
<evidence type="ECO:0000313" key="2">
    <source>
        <dbReference type="Proteomes" id="UP000773462"/>
    </source>
</evidence>
<reference evidence="1 2" key="1">
    <citation type="submission" date="2021-03" db="EMBL/GenBank/DDBJ databases">
        <title>Genomic Encyclopedia of Type Strains, Phase IV (KMG-IV): sequencing the most valuable type-strain genomes for metagenomic binning, comparative biology and taxonomic classification.</title>
        <authorList>
            <person name="Goeker M."/>
        </authorList>
    </citation>
    <scope>NUCLEOTIDE SEQUENCE [LARGE SCALE GENOMIC DNA]</scope>
    <source>
        <strain evidence="1 2">DSM 101953</strain>
    </source>
</reference>
<evidence type="ECO:0000313" key="1">
    <source>
        <dbReference type="EMBL" id="MBP2115811.1"/>
    </source>
</evidence>
<dbReference type="RefSeq" id="WP_209878977.1">
    <property type="nucleotide sequence ID" value="NZ_JAGGLV010000031.1"/>
</dbReference>
<name>A0ABS4P0H7_9BACL</name>
<dbReference type="EMBL" id="JAGGLV010000031">
    <property type="protein sequence ID" value="MBP2115811.1"/>
    <property type="molecule type" value="Genomic_DNA"/>
</dbReference>
<keyword evidence="2" id="KW-1185">Reference proteome</keyword>
<accession>A0ABS4P0H7</accession>
<organism evidence="1 2">
    <name type="scientific">Paenibacillus silagei</name>
    <dbReference type="NCBI Taxonomy" id="1670801"/>
    <lineage>
        <taxon>Bacteria</taxon>
        <taxon>Bacillati</taxon>
        <taxon>Bacillota</taxon>
        <taxon>Bacilli</taxon>
        <taxon>Bacillales</taxon>
        <taxon>Paenibacillaceae</taxon>
        <taxon>Paenibacillus</taxon>
    </lineage>
</organism>
<comment type="caution">
    <text evidence="1">The sequence shown here is derived from an EMBL/GenBank/DDBJ whole genome shotgun (WGS) entry which is preliminary data.</text>
</comment>
<evidence type="ECO:0008006" key="3">
    <source>
        <dbReference type="Google" id="ProtNLM"/>
    </source>
</evidence>
<dbReference type="Proteomes" id="UP000773462">
    <property type="component" value="Unassembled WGS sequence"/>
</dbReference>
<proteinExistence type="predicted"/>